<evidence type="ECO:0000313" key="3">
    <source>
        <dbReference type="Proteomes" id="UP001108027"/>
    </source>
</evidence>
<evidence type="ECO:0000313" key="2">
    <source>
        <dbReference type="EMBL" id="MCC4308810.1"/>
    </source>
</evidence>
<dbReference type="EMBL" id="JAJGNA010000009">
    <property type="protein sequence ID" value="MCC4308810.1"/>
    <property type="molecule type" value="Genomic_DNA"/>
</dbReference>
<dbReference type="Proteomes" id="UP001108027">
    <property type="component" value="Unassembled WGS sequence"/>
</dbReference>
<comment type="caution">
    <text evidence="2">The sequence shown here is derived from an EMBL/GenBank/DDBJ whole genome shotgun (WGS) entry which is preliminary data.</text>
</comment>
<evidence type="ECO:0000256" key="1">
    <source>
        <dbReference type="SAM" id="MobiDB-lite"/>
    </source>
</evidence>
<gene>
    <name evidence="2" type="ORF">LL252_09540</name>
</gene>
<accession>A0A9Q3UM92</accession>
<feature type="region of interest" description="Disordered" evidence="1">
    <location>
        <begin position="45"/>
        <end position="66"/>
    </location>
</feature>
<dbReference type="RefSeq" id="WP_204429077.1">
    <property type="nucleotide sequence ID" value="NZ_ARXL01000007.1"/>
</dbReference>
<proteinExistence type="predicted"/>
<dbReference type="AlphaFoldDB" id="A0A9Q3UM92"/>
<sequence length="66" mass="7187">MSKIIRLEQRCPETALDNLNRLTGLDFQSWPESLLEIGEDVAADNLEASSEREGGKAPAPVAGYGR</sequence>
<keyword evidence="3" id="KW-1185">Reference proteome</keyword>
<protein>
    <submittedName>
        <fullName evidence="2">Uncharacterized protein</fullName>
    </submittedName>
</protein>
<name>A0A9Q3UM92_9GAMM</name>
<reference evidence="2" key="1">
    <citation type="submission" date="2021-10" db="EMBL/GenBank/DDBJ databases">
        <title>The diversity and Nitrogen Metabolism of Culturable Nitrate-Utilizing Bacteria Within the Oxygen Minimum Zone of the Changjiang (Yangtze River)Estuary.</title>
        <authorList>
            <person name="Zhang D."/>
            <person name="Zheng J."/>
            <person name="Liu S."/>
            <person name="He W."/>
        </authorList>
    </citation>
    <scope>NUCLEOTIDE SEQUENCE</scope>
    <source>
        <strain evidence="2">FXH-223</strain>
    </source>
</reference>
<organism evidence="2 3">
    <name type="scientific">Alloalcanivorax marinus</name>
    <dbReference type="NCBI Taxonomy" id="1177169"/>
    <lineage>
        <taxon>Bacteria</taxon>
        <taxon>Pseudomonadati</taxon>
        <taxon>Pseudomonadota</taxon>
        <taxon>Gammaproteobacteria</taxon>
        <taxon>Oceanospirillales</taxon>
        <taxon>Alcanivoracaceae</taxon>
        <taxon>Alloalcanivorax</taxon>
    </lineage>
</organism>